<accession>A0AAV3X6W5</accession>
<protein>
    <recommendedName>
        <fullName evidence="4">DUF4282 domain-containing protein</fullName>
    </recommendedName>
</protein>
<keyword evidence="3" id="KW-1185">Reference proteome</keyword>
<comment type="caution">
    <text evidence="2">The sequence shown here is derived from an EMBL/GenBank/DDBJ whole genome shotgun (WGS) entry which is preliminary data.</text>
</comment>
<reference evidence="2" key="1">
    <citation type="submission" date="2019-10" db="EMBL/GenBank/DDBJ databases">
        <title>Draft genome sequece of Microseira wollei NIES-4236.</title>
        <authorList>
            <person name="Yamaguchi H."/>
            <person name="Suzuki S."/>
            <person name="Kawachi M."/>
        </authorList>
    </citation>
    <scope>NUCLEOTIDE SEQUENCE</scope>
    <source>
        <strain evidence="2">NIES-4236</strain>
    </source>
</reference>
<evidence type="ECO:0000313" key="3">
    <source>
        <dbReference type="Proteomes" id="UP001050975"/>
    </source>
</evidence>
<feature type="transmembrane region" description="Helical" evidence="1">
    <location>
        <begin position="18"/>
        <end position="40"/>
    </location>
</feature>
<gene>
    <name evidence="2" type="ORF">MiSe_26330</name>
</gene>
<dbReference type="AlphaFoldDB" id="A0AAV3X6W5"/>
<keyword evidence="1" id="KW-0812">Transmembrane</keyword>
<organism evidence="2 3">
    <name type="scientific">Microseira wollei NIES-4236</name>
    <dbReference type="NCBI Taxonomy" id="2530354"/>
    <lineage>
        <taxon>Bacteria</taxon>
        <taxon>Bacillati</taxon>
        <taxon>Cyanobacteriota</taxon>
        <taxon>Cyanophyceae</taxon>
        <taxon>Oscillatoriophycideae</taxon>
        <taxon>Aerosakkonematales</taxon>
        <taxon>Aerosakkonemataceae</taxon>
        <taxon>Microseira</taxon>
    </lineage>
</organism>
<keyword evidence="1" id="KW-1133">Transmembrane helix</keyword>
<evidence type="ECO:0008006" key="4">
    <source>
        <dbReference type="Google" id="ProtNLM"/>
    </source>
</evidence>
<keyword evidence="1" id="KW-0472">Membrane</keyword>
<evidence type="ECO:0000256" key="1">
    <source>
        <dbReference type="SAM" id="Phobius"/>
    </source>
</evidence>
<proteinExistence type="predicted"/>
<sequence length="83" mass="9349">MDSFIGDFFSFRTMVSSWIVRIIYVLGVVALILAGIQQIFSNPIAGLGLIIIGNLFWRIVCEALILLFAIHHELIKIARNFKA</sequence>
<dbReference type="RefSeq" id="WP_226580107.1">
    <property type="nucleotide sequence ID" value="NZ_BLAY01000035.1"/>
</dbReference>
<feature type="transmembrane region" description="Helical" evidence="1">
    <location>
        <begin position="46"/>
        <end position="70"/>
    </location>
</feature>
<dbReference type="Proteomes" id="UP001050975">
    <property type="component" value="Unassembled WGS sequence"/>
</dbReference>
<dbReference type="EMBL" id="BLAY01000035">
    <property type="protein sequence ID" value="GET37879.1"/>
    <property type="molecule type" value="Genomic_DNA"/>
</dbReference>
<name>A0AAV3X6W5_9CYAN</name>
<evidence type="ECO:0000313" key="2">
    <source>
        <dbReference type="EMBL" id="GET37879.1"/>
    </source>
</evidence>